<name>A0ABW5TV54_9SPHI</name>
<evidence type="ECO:0008006" key="7">
    <source>
        <dbReference type="Google" id="ProtNLM"/>
    </source>
</evidence>
<evidence type="ECO:0000256" key="3">
    <source>
        <dbReference type="ARBA" id="ARBA00022676"/>
    </source>
</evidence>
<sequence length="247" mass="29423">MGKYNIFWESFYKSSEKFFLTDGFKKEYFVFTDSKRIFDQENPRVHVCDQKDEGWPFNTLLRFHFFEKITPQLENFDFTFFFNANMLFNDFVMKDFLPDENQLLVIKHPGILMSNRSKFPYEANKLSKAFISDDKGIYYFMGSLNGGDSSAFNELIIKLKHNIDLDLENNIIAIWWDESHLNNYMLSANYKILSEDHVFIDGNYYDKIPKIIIRDKNSFGGHNYLRNLELDFTTKVKIFIKALLKKK</sequence>
<keyword evidence="6" id="KW-1185">Reference proteome</keyword>
<dbReference type="InterPro" id="IPR005076">
    <property type="entry name" value="Glyco_trans_6"/>
</dbReference>
<comment type="cofactor">
    <cofactor evidence="1">
        <name>Mn(2+)</name>
        <dbReference type="ChEBI" id="CHEBI:29035"/>
    </cofactor>
</comment>
<comment type="similarity">
    <text evidence="2">Belongs to the glycosyltransferase 6 family.</text>
</comment>
<keyword evidence="3" id="KW-0328">Glycosyltransferase</keyword>
<gene>
    <name evidence="5" type="ORF">ACFSSE_15670</name>
</gene>
<proteinExistence type="inferred from homology"/>
<dbReference type="Gene3D" id="3.90.550.10">
    <property type="entry name" value="Spore Coat Polysaccharide Biosynthesis Protein SpsA, Chain A"/>
    <property type="match status" value="1"/>
</dbReference>
<reference evidence="6" key="1">
    <citation type="journal article" date="2019" name="Int. J. Syst. Evol. Microbiol.">
        <title>The Global Catalogue of Microorganisms (GCM) 10K type strain sequencing project: providing services to taxonomists for standard genome sequencing and annotation.</title>
        <authorList>
            <consortium name="The Broad Institute Genomics Platform"/>
            <consortium name="The Broad Institute Genome Sequencing Center for Infectious Disease"/>
            <person name="Wu L."/>
            <person name="Ma J."/>
        </authorList>
    </citation>
    <scope>NUCLEOTIDE SEQUENCE [LARGE SCALE GENOMIC DNA]</scope>
    <source>
        <strain evidence="6">KCTC 42456</strain>
    </source>
</reference>
<comment type="caution">
    <text evidence="5">The sequence shown here is derived from an EMBL/GenBank/DDBJ whole genome shotgun (WGS) entry which is preliminary data.</text>
</comment>
<dbReference type="PANTHER" id="PTHR10462:SF49">
    <property type="entry name" value="GLOBOSIDE ALPHA-1,3-N-ACETYLGALACTOSAMINYLTRANSFERASE 1"/>
    <property type="match status" value="1"/>
</dbReference>
<evidence type="ECO:0000256" key="2">
    <source>
        <dbReference type="ARBA" id="ARBA00010413"/>
    </source>
</evidence>
<dbReference type="Proteomes" id="UP001597546">
    <property type="component" value="Unassembled WGS sequence"/>
</dbReference>
<evidence type="ECO:0000313" key="6">
    <source>
        <dbReference type="Proteomes" id="UP001597546"/>
    </source>
</evidence>
<evidence type="ECO:0000313" key="5">
    <source>
        <dbReference type="EMBL" id="MFD2733147.1"/>
    </source>
</evidence>
<protein>
    <recommendedName>
        <fullName evidence="7">Glycosyl transferase family 6</fullName>
    </recommendedName>
</protein>
<dbReference type="SUPFAM" id="SSF53448">
    <property type="entry name" value="Nucleotide-diphospho-sugar transferases"/>
    <property type="match status" value="1"/>
</dbReference>
<organism evidence="5 6">
    <name type="scientific">Pedobacter alpinus</name>
    <dbReference type="NCBI Taxonomy" id="1590643"/>
    <lineage>
        <taxon>Bacteria</taxon>
        <taxon>Pseudomonadati</taxon>
        <taxon>Bacteroidota</taxon>
        <taxon>Sphingobacteriia</taxon>
        <taxon>Sphingobacteriales</taxon>
        <taxon>Sphingobacteriaceae</taxon>
        <taxon>Pedobacter</taxon>
    </lineage>
</organism>
<keyword evidence="4" id="KW-0808">Transferase</keyword>
<accession>A0ABW5TV54</accession>
<dbReference type="RefSeq" id="WP_379042247.1">
    <property type="nucleotide sequence ID" value="NZ_JBHSKW010000020.1"/>
</dbReference>
<evidence type="ECO:0000256" key="1">
    <source>
        <dbReference type="ARBA" id="ARBA00001936"/>
    </source>
</evidence>
<dbReference type="EMBL" id="JBHULV010000052">
    <property type="protein sequence ID" value="MFD2733147.1"/>
    <property type="molecule type" value="Genomic_DNA"/>
</dbReference>
<dbReference type="InterPro" id="IPR029044">
    <property type="entry name" value="Nucleotide-diphossugar_trans"/>
</dbReference>
<dbReference type="PANTHER" id="PTHR10462">
    <property type="entry name" value="GLYCOSYLTRANSFERASE-RELATED"/>
    <property type="match status" value="1"/>
</dbReference>
<dbReference type="Pfam" id="PF03414">
    <property type="entry name" value="Glyco_transf_6"/>
    <property type="match status" value="1"/>
</dbReference>
<evidence type="ECO:0000256" key="4">
    <source>
        <dbReference type="ARBA" id="ARBA00022679"/>
    </source>
</evidence>